<dbReference type="EMBL" id="LSFI01000043">
    <property type="protein sequence ID" value="OAG27060.1"/>
    <property type="molecule type" value="Genomic_DNA"/>
</dbReference>
<sequence length="68" mass="7732">MKNIQAIKPQLLKKKSLELNEAQEGWCWAEGILGAFCFLMFLALGPFAAIPAFFATFSIPKWIEEKQK</sequence>
<keyword evidence="1" id="KW-1133">Transmembrane helix</keyword>
<feature type="transmembrane region" description="Helical" evidence="1">
    <location>
        <begin position="32"/>
        <end position="59"/>
    </location>
</feature>
<gene>
    <name evidence="2" type="ORF">TH606_08950</name>
</gene>
<comment type="caution">
    <text evidence="2">The sequence shown here is derived from an EMBL/GenBank/DDBJ whole genome shotgun (WGS) entry which is preliminary data.</text>
</comment>
<protein>
    <submittedName>
        <fullName evidence="2">Uncharacterized protein</fullName>
    </submittedName>
</protein>
<dbReference type="Proteomes" id="UP000076964">
    <property type="component" value="Unassembled WGS sequence"/>
</dbReference>
<dbReference type="OrthoDB" id="9902457at2"/>
<evidence type="ECO:0000256" key="1">
    <source>
        <dbReference type="SAM" id="Phobius"/>
    </source>
</evidence>
<accession>A0A177E6I9</accession>
<dbReference type="STRING" id="1795632.TH606_08950"/>
<proteinExistence type="predicted"/>
<evidence type="ECO:0000313" key="2">
    <source>
        <dbReference type="EMBL" id="OAG27060.1"/>
    </source>
</evidence>
<keyword evidence="1" id="KW-0812">Transmembrane</keyword>
<keyword evidence="3" id="KW-1185">Reference proteome</keyword>
<dbReference type="AlphaFoldDB" id="A0A177E6I9"/>
<dbReference type="RefSeq" id="WP_068543081.1">
    <property type="nucleotide sequence ID" value="NZ_LSFI01000043.1"/>
</dbReference>
<keyword evidence="1" id="KW-0472">Membrane</keyword>
<name>A0A177E6I9_9BACT</name>
<organism evidence="2 3">
    <name type="scientific">Thermodesulfatator autotrophicus</name>
    <dbReference type="NCBI Taxonomy" id="1795632"/>
    <lineage>
        <taxon>Bacteria</taxon>
        <taxon>Pseudomonadati</taxon>
        <taxon>Thermodesulfobacteriota</taxon>
        <taxon>Thermodesulfobacteria</taxon>
        <taxon>Thermodesulfobacteriales</taxon>
        <taxon>Thermodesulfatatoraceae</taxon>
        <taxon>Thermodesulfatator</taxon>
    </lineage>
</organism>
<evidence type="ECO:0000313" key="3">
    <source>
        <dbReference type="Proteomes" id="UP000076964"/>
    </source>
</evidence>
<reference evidence="2 3" key="1">
    <citation type="submission" date="2016-02" db="EMBL/GenBank/DDBJ databases">
        <title>Draft genome sequence of Thermodesulfatator sp. S606.</title>
        <authorList>
            <person name="Lai Q."/>
            <person name="Cao J."/>
            <person name="Dupont S."/>
            <person name="Shao Z."/>
            <person name="Jebbar M."/>
            <person name="Alain K."/>
        </authorList>
    </citation>
    <scope>NUCLEOTIDE SEQUENCE [LARGE SCALE GENOMIC DNA]</scope>
    <source>
        <strain evidence="2 3">S606</strain>
    </source>
</reference>